<dbReference type="OrthoDB" id="313506at2759"/>
<keyword evidence="3" id="KW-1185">Reference proteome</keyword>
<proteinExistence type="predicted"/>
<sequence length="432" mass="50434">MDLLDISSIEGSQNSIFNSVEDHGREILIITIDIGHGKTEEIVLREFDTPKFVAKEFCRKHKLNPEAEKVIIDVIKEHINIKPTIEVSMMAEQSTSKVEKSSESFHSKSKLEDSKKLNSFHTKEDLDIKDEKAITEPEPLKVSKISNKPNFGERMYHEALINKEKREKKVNEMREKIIKEKMKESTFRPNITPNRKMPRLQLLQSESPEKPVDRCHLLYNKSQKSSSASQSPTKLVNNSPTVSQKTINSRKNLQLYLEQKEQMERKPRRAQSPTMLSREKLRKNYRPQSQEQKVKLSNEQTDKILNRIKTIRFVQLFEILNPNENQEIDKNTVLAARVPKNIAKLLWPFMEELKKIPHGLNLDQFCKVMELYIKEMTPEERSSLLQIGKRRPSPGGNRGVALHRDFVNDLWSPKHEEKLLAFDRFPEYTEKD</sequence>
<protein>
    <submittedName>
        <fullName evidence="2">Uncharacterized protein</fullName>
    </submittedName>
</protein>
<dbReference type="EMBL" id="MPUH01000258">
    <property type="protein sequence ID" value="OMJ84774.1"/>
    <property type="molecule type" value="Genomic_DNA"/>
</dbReference>
<evidence type="ECO:0000313" key="2">
    <source>
        <dbReference type="EMBL" id="OMJ84774.1"/>
    </source>
</evidence>
<feature type="compositionally biased region" description="Low complexity" evidence="1">
    <location>
        <begin position="222"/>
        <end position="231"/>
    </location>
</feature>
<dbReference type="PANTHER" id="PTHR35381">
    <property type="entry name" value="EF-HAND DOMAIN-CONTAINING PROTEIN"/>
    <property type="match status" value="1"/>
</dbReference>
<dbReference type="Proteomes" id="UP000187209">
    <property type="component" value="Unassembled WGS sequence"/>
</dbReference>
<evidence type="ECO:0000256" key="1">
    <source>
        <dbReference type="SAM" id="MobiDB-lite"/>
    </source>
</evidence>
<comment type="caution">
    <text evidence="2">The sequence shown here is derived from an EMBL/GenBank/DDBJ whole genome shotgun (WGS) entry which is preliminary data.</text>
</comment>
<organism evidence="2 3">
    <name type="scientific">Stentor coeruleus</name>
    <dbReference type="NCBI Taxonomy" id="5963"/>
    <lineage>
        <taxon>Eukaryota</taxon>
        <taxon>Sar</taxon>
        <taxon>Alveolata</taxon>
        <taxon>Ciliophora</taxon>
        <taxon>Postciliodesmatophora</taxon>
        <taxon>Heterotrichea</taxon>
        <taxon>Heterotrichida</taxon>
        <taxon>Stentoridae</taxon>
        <taxon>Stentor</taxon>
    </lineage>
</organism>
<feature type="region of interest" description="Disordered" evidence="1">
    <location>
        <begin position="222"/>
        <end position="297"/>
    </location>
</feature>
<accession>A0A1R2C6X3</accession>
<evidence type="ECO:0000313" key="3">
    <source>
        <dbReference type="Proteomes" id="UP000187209"/>
    </source>
</evidence>
<dbReference type="AlphaFoldDB" id="A0A1R2C6X3"/>
<gene>
    <name evidence="2" type="ORF">SteCoe_14027</name>
</gene>
<reference evidence="2 3" key="1">
    <citation type="submission" date="2016-11" db="EMBL/GenBank/DDBJ databases">
        <title>The macronuclear genome of Stentor coeruleus: a giant cell with tiny introns.</title>
        <authorList>
            <person name="Slabodnick M."/>
            <person name="Ruby J.G."/>
            <person name="Reiff S.B."/>
            <person name="Swart E.C."/>
            <person name="Gosai S."/>
            <person name="Prabakaran S."/>
            <person name="Witkowska E."/>
            <person name="Larue G.E."/>
            <person name="Fisher S."/>
            <person name="Freeman R.M."/>
            <person name="Gunawardena J."/>
            <person name="Chu W."/>
            <person name="Stover N.A."/>
            <person name="Gregory B.D."/>
            <person name="Nowacki M."/>
            <person name="Derisi J."/>
            <person name="Roy S.W."/>
            <person name="Marshall W.F."/>
            <person name="Sood P."/>
        </authorList>
    </citation>
    <scope>NUCLEOTIDE SEQUENCE [LARGE SCALE GENOMIC DNA]</scope>
    <source>
        <strain evidence="2">WM001</strain>
    </source>
</reference>
<feature type="compositionally biased region" description="Polar residues" evidence="1">
    <location>
        <begin position="232"/>
        <end position="252"/>
    </location>
</feature>
<name>A0A1R2C6X3_9CILI</name>
<dbReference type="PANTHER" id="PTHR35381:SF1">
    <property type="entry name" value="EF-HAND DOMAIN-CONTAINING PROTEIN"/>
    <property type="match status" value="1"/>
</dbReference>
<feature type="region of interest" description="Disordered" evidence="1">
    <location>
        <begin position="97"/>
        <end position="116"/>
    </location>
</feature>